<dbReference type="AlphaFoldDB" id="A0A809RBD7"/>
<evidence type="ECO:0000313" key="2">
    <source>
        <dbReference type="EMBL" id="BBO23948.1"/>
    </source>
</evidence>
<keyword evidence="1" id="KW-0472">Membrane</keyword>
<dbReference type="Proteomes" id="UP000662873">
    <property type="component" value="Chromosome"/>
</dbReference>
<gene>
    <name evidence="2" type="ORF">NPRO_15430</name>
</gene>
<feature type="transmembrane region" description="Helical" evidence="1">
    <location>
        <begin position="96"/>
        <end position="115"/>
    </location>
</feature>
<keyword evidence="1" id="KW-1133">Transmembrane helix</keyword>
<proteinExistence type="predicted"/>
<evidence type="ECO:0008006" key="4">
    <source>
        <dbReference type="Google" id="ProtNLM"/>
    </source>
</evidence>
<dbReference type="EMBL" id="AP021858">
    <property type="protein sequence ID" value="BBO23948.1"/>
    <property type="molecule type" value="Genomic_DNA"/>
</dbReference>
<keyword evidence="1" id="KW-0812">Transmembrane</keyword>
<sequence>MAKKRIAILYNEFEARELELRLKDIGLPVWIQVGHTGIPLFQPSGPFEIWINDESLLRDPAIRERVDSALGTVKFSPEDEERIASMKFVDYPIERGLWFALAGFVLFIALIVWLVPKLATLFSGY</sequence>
<reference evidence="2" key="1">
    <citation type="journal article" name="DNA Res.">
        <title>The physiological potential of anammox bacteria as revealed by their core genome structure.</title>
        <authorList>
            <person name="Okubo T."/>
            <person name="Toyoda A."/>
            <person name="Fukuhara K."/>
            <person name="Uchiyama I."/>
            <person name="Harigaya Y."/>
            <person name="Kuroiwa M."/>
            <person name="Suzuki T."/>
            <person name="Murakami Y."/>
            <person name="Suwa Y."/>
            <person name="Takami H."/>
        </authorList>
    </citation>
    <scope>NUCLEOTIDE SEQUENCE</scope>
    <source>
        <strain evidence="2">317325-2</strain>
    </source>
</reference>
<dbReference type="KEGG" id="npy:NPRO_15430"/>
<evidence type="ECO:0000313" key="3">
    <source>
        <dbReference type="Proteomes" id="UP000662873"/>
    </source>
</evidence>
<organism evidence="2 3">
    <name type="scientific">Candidatus Nitrosymbiomonas proteolyticus</name>
    <dbReference type="NCBI Taxonomy" id="2608984"/>
    <lineage>
        <taxon>Bacteria</taxon>
        <taxon>Bacillati</taxon>
        <taxon>Armatimonadota</taxon>
        <taxon>Armatimonadota incertae sedis</taxon>
        <taxon>Candidatus Nitrosymbiomonas</taxon>
    </lineage>
</organism>
<accession>A0A809RBD7</accession>
<name>A0A809RBD7_9BACT</name>
<evidence type="ECO:0000256" key="1">
    <source>
        <dbReference type="SAM" id="Phobius"/>
    </source>
</evidence>
<protein>
    <recommendedName>
        <fullName evidence="4">DUF2007 domain-containing protein</fullName>
    </recommendedName>
</protein>